<protein>
    <submittedName>
        <fullName evidence="1">Uncharacterized protein</fullName>
    </submittedName>
</protein>
<dbReference type="Proteomes" id="UP000004407">
    <property type="component" value="Unassembled WGS sequence"/>
</dbReference>
<comment type="caution">
    <text evidence="1">The sequence shown here is derived from an EMBL/GenBank/DDBJ whole genome shotgun (WGS) entry which is preliminary data.</text>
</comment>
<evidence type="ECO:0000313" key="1">
    <source>
        <dbReference type="EMBL" id="EHJ35387.1"/>
    </source>
</evidence>
<evidence type="ECO:0000313" key="2">
    <source>
        <dbReference type="Proteomes" id="UP000004407"/>
    </source>
</evidence>
<dbReference type="AlphaFoldDB" id="G6B263"/>
<sequence length="43" mass="5007">MLKLCAIKTFLIPLPIDKTLVYLLTCQLAYEQLVNSSTRQLFY</sequence>
<dbReference type="HOGENOM" id="CLU_3237857_0_0_10"/>
<dbReference type="EMBL" id="AFZZ01000258">
    <property type="protein sequence ID" value="EHJ35387.1"/>
    <property type="molecule type" value="Genomic_DNA"/>
</dbReference>
<gene>
    <name evidence="1" type="ORF">HMPREF0673_02996</name>
</gene>
<name>G6B263_9BACT</name>
<accession>G6B263</accession>
<reference evidence="1 2" key="1">
    <citation type="submission" date="2011-08" db="EMBL/GenBank/DDBJ databases">
        <authorList>
            <person name="Weinstock G."/>
            <person name="Sodergren E."/>
            <person name="Clifton S."/>
            <person name="Fulton L."/>
            <person name="Fulton B."/>
            <person name="Courtney L."/>
            <person name="Fronick C."/>
            <person name="Harrison M."/>
            <person name="Strong C."/>
            <person name="Farmer C."/>
            <person name="Delahaunty K."/>
            <person name="Markovic C."/>
            <person name="Hall O."/>
            <person name="Minx P."/>
            <person name="Tomlinson C."/>
            <person name="Mitreva M."/>
            <person name="Hou S."/>
            <person name="Chen J."/>
            <person name="Wollam A."/>
            <person name="Pepin K.H."/>
            <person name="Johnson M."/>
            <person name="Bhonagiri V."/>
            <person name="Zhang X."/>
            <person name="Suruliraj S."/>
            <person name="Warren W."/>
            <person name="Chinwalla A."/>
            <person name="Mardis E.R."/>
            <person name="Wilson R.K."/>
        </authorList>
    </citation>
    <scope>NUCLEOTIDE SEQUENCE [LARGE SCALE GENOMIC DNA]</scope>
    <source>
        <strain evidence="1 2">DSM 18206</strain>
    </source>
</reference>
<proteinExistence type="predicted"/>
<organism evidence="1 2">
    <name type="scientific">Leyella stercorea DSM 18206</name>
    <dbReference type="NCBI Taxonomy" id="1002367"/>
    <lineage>
        <taxon>Bacteria</taxon>
        <taxon>Pseudomonadati</taxon>
        <taxon>Bacteroidota</taxon>
        <taxon>Bacteroidia</taxon>
        <taxon>Bacteroidales</taxon>
        <taxon>Prevotellaceae</taxon>
        <taxon>Leyella</taxon>
    </lineage>
</organism>